<dbReference type="PANTHER" id="PTHR40274">
    <property type="entry name" value="VIRGINIAMYCIN B LYASE"/>
    <property type="match status" value="1"/>
</dbReference>
<evidence type="ECO:0008006" key="4">
    <source>
        <dbReference type="Google" id="ProtNLM"/>
    </source>
</evidence>
<organism evidence="2 3">
    <name type="scientific">Streptomyces spiramenti</name>
    <dbReference type="NCBI Taxonomy" id="2720606"/>
    <lineage>
        <taxon>Bacteria</taxon>
        <taxon>Bacillati</taxon>
        <taxon>Actinomycetota</taxon>
        <taxon>Actinomycetes</taxon>
        <taxon>Kitasatosporales</taxon>
        <taxon>Streptomycetaceae</taxon>
        <taxon>Streptomyces</taxon>
    </lineage>
</organism>
<feature type="non-terminal residue" evidence="2">
    <location>
        <position position="546"/>
    </location>
</feature>
<gene>
    <name evidence="2" type="ORF">HCJ92_18790</name>
</gene>
<evidence type="ECO:0000313" key="2">
    <source>
        <dbReference type="EMBL" id="NJP68287.1"/>
    </source>
</evidence>
<comment type="caution">
    <text evidence="2">The sequence shown here is derived from an EMBL/GenBank/DDBJ whole genome shotgun (WGS) entry which is preliminary data.</text>
</comment>
<protein>
    <recommendedName>
        <fullName evidence="4">Gluconolaconase</fullName>
    </recommendedName>
</protein>
<proteinExistence type="predicted"/>
<sequence>MAPRRRAGRGPGGRPVSADDRPSRWDGPAPRVEPEWVLRRLNAPSRLWGANGIAFGPDGRLYVAQYLAGMISALDPASGDIEPVVPPGGPVRSPDDLAFAADGSMYVADLVPGRVWRRDPAGGLTLVTADVPVVNGITCVGDRLFVNEMRPDGRLLEVGPADGGQRLLAGGLALGNAMQCGPDGLLYYPHMVTGEVWRVSPDGGAAERVAQDLPAPVAVRFDRAGVLYVLSCGPGGLVFRVDLAAGGDRTELRTGLTGLDNAAFDEENRMYVSCFTDGGVVELSPDGRVREIVRPGLAGPFGVAVGPNGTVHAADHYRVVRPGPEEHAPPVTDGRVHFAHAVAADADGSLHLTSQYGQVTSWDPATGRGTERARGLSRPAGVALRADGALVVAESGAGRVLLLPADGDPRTLAAGLGRPLDVAFDAAGGLLVSDADRGTVLRLAAAGDDPQEDGYGPPEVVAAGLEAPEGIAVRDSELYVVERGAHRLTVMDLGTGVRRTVVEELPLAPPHDGELPELPLHTHSMPGVPRPFAGVAAAPDGSVVLA</sequence>
<dbReference type="PANTHER" id="PTHR40274:SF4">
    <property type="entry name" value="BLL1406 PROTEIN"/>
    <property type="match status" value="1"/>
</dbReference>
<dbReference type="EMBL" id="JAAVJB010000192">
    <property type="protein sequence ID" value="NJP68287.1"/>
    <property type="molecule type" value="Genomic_DNA"/>
</dbReference>
<feature type="region of interest" description="Disordered" evidence="1">
    <location>
        <begin position="1"/>
        <end position="30"/>
    </location>
</feature>
<reference evidence="2 3" key="1">
    <citation type="submission" date="2020-03" db="EMBL/GenBank/DDBJ databases">
        <title>Draft genome of Streptomyces sp. ventii, isolated from the Axial Seamount in the Pacific Ocean, and resequencing of the two type strains Streptomyces lonarensis strain NCL 716 and Streptomyces bohaiensis strain 11A07.</title>
        <authorList>
            <person name="Loughran R.M."/>
            <person name="Pfannmuller K.M."/>
            <person name="Wasson B.J."/>
            <person name="Deadmond M.C."/>
            <person name="Paddock B.E."/>
            <person name="Koyack M.J."/>
            <person name="Gallegos D.A."/>
            <person name="Mitchell E.A."/>
            <person name="Ushijima B."/>
            <person name="Saw J.H."/>
            <person name="Mcphail K.L."/>
            <person name="Videau P."/>
        </authorList>
    </citation>
    <scope>NUCLEOTIDE SEQUENCE [LARGE SCALE GENOMIC DNA]</scope>
    <source>
        <strain evidence="3">5675061</strain>
    </source>
</reference>
<dbReference type="Gene3D" id="2.120.10.30">
    <property type="entry name" value="TolB, C-terminal domain"/>
    <property type="match status" value="3"/>
</dbReference>
<dbReference type="Proteomes" id="UP000746503">
    <property type="component" value="Unassembled WGS sequence"/>
</dbReference>
<accession>A0ABX1AMF2</accession>
<evidence type="ECO:0000313" key="3">
    <source>
        <dbReference type="Proteomes" id="UP000746503"/>
    </source>
</evidence>
<name>A0ABX1AMF2_9ACTN</name>
<keyword evidence="3" id="KW-1185">Reference proteome</keyword>
<dbReference type="SUPFAM" id="SSF63829">
    <property type="entry name" value="Calcium-dependent phosphotriesterase"/>
    <property type="match status" value="2"/>
</dbReference>
<dbReference type="InterPro" id="IPR011042">
    <property type="entry name" value="6-blade_b-propeller_TolB-like"/>
</dbReference>
<evidence type="ECO:0000256" key="1">
    <source>
        <dbReference type="SAM" id="MobiDB-lite"/>
    </source>
</evidence>
<dbReference type="InterPro" id="IPR051344">
    <property type="entry name" value="Vgb"/>
</dbReference>